<keyword evidence="1" id="KW-0732">Signal</keyword>
<evidence type="ECO:0000313" key="2">
    <source>
        <dbReference type="EMBL" id="MDH7452437.1"/>
    </source>
</evidence>
<evidence type="ECO:0000313" key="3">
    <source>
        <dbReference type="EMBL" id="MDH7453711.1"/>
    </source>
</evidence>
<dbReference type="EMBL" id="JARYGX010000022">
    <property type="protein sequence ID" value="MDH7453711.1"/>
    <property type="molecule type" value="Genomic_DNA"/>
</dbReference>
<reference evidence="3" key="1">
    <citation type="journal article" date="2007" name="Int. J. Syst. Evol. Microbiol.">
        <title>Luteimonas composti sp. nov., a moderately thermophilic bacterium isolated from food waste.</title>
        <authorList>
            <person name="Young C.C."/>
            <person name="Kampfer P."/>
            <person name="Chen W.M."/>
            <person name="Yen W.S."/>
            <person name="Arun A.B."/>
            <person name="Lai W.A."/>
            <person name="Shen F.T."/>
            <person name="Rekha P.D."/>
            <person name="Lin K.Y."/>
            <person name="Chou J.H."/>
        </authorList>
    </citation>
    <scope>NUCLEOTIDE SEQUENCE</scope>
    <source>
        <strain evidence="3">CC-YY355</strain>
    </source>
</reference>
<sequence length="140" mass="14574">LGLTGTIHATWRYAMKAVAASTVLFSSSLAAFAAMPERVQFVGSIQHDNLTPITFDLHLPSKQSATLKLADGSTLELVTPGGQASPDGARIRLLSPAGEIMHTATVPDPSLASTSFAYKICNGQVTYMSPAPAVVQDCGA</sequence>
<dbReference type="RefSeq" id="WP_280941645.1">
    <property type="nucleotide sequence ID" value="NZ_JARYGX010000012.1"/>
</dbReference>
<name>A0ABT6MSW2_9GAMM</name>
<protein>
    <submittedName>
        <fullName evidence="3">Uncharacterized protein</fullName>
    </submittedName>
</protein>
<feature type="non-terminal residue" evidence="3">
    <location>
        <position position="1"/>
    </location>
</feature>
<reference evidence="3" key="2">
    <citation type="submission" date="2023-04" db="EMBL/GenBank/DDBJ databases">
        <authorList>
            <person name="Sun J.-Q."/>
        </authorList>
    </citation>
    <scope>NUCLEOTIDE SEQUENCE</scope>
    <source>
        <strain evidence="3">CC-YY355</strain>
    </source>
</reference>
<evidence type="ECO:0000256" key="1">
    <source>
        <dbReference type="SAM" id="SignalP"/>
    </source>
</evidence>
<feature type="signal peptide" evidence="1">
    <location>
        <begin position="1"/>
        <end position="33"/>
    </location>
</feature>
<dbReference type="EMBL" id="JARYGX010000012">
    <property type="protein sequence ID" value="MDH7452437.1"/>
    <property type="molecule type" value="Genomic_DNA"/>
</dbReference>
<feature type="chain" id="PRO_5045032352" evidence="1">
    <location>
        <begin position="34"/>
        <end position="140"/>
    </location>
</feature>
<dbReference type="Proteomes" id="UP001160550">
    <property type="component" value="Unassembled WGS sequence"/>
</dbReference>
<gene>
    <name evidence="2" type="ORF">QF205_04970</name>
    <name evidence="3" type="ORF">QF205_11630</name>
</gene>
<comment type="caution">
    <text evidence="3">The sequence shown here is derived from an EMBL/GenBank/DDBJ whole genome shotgun (WGS) entry which is preliminary data.</text>
</comment>
<organism evidence="3 4">
    <name type="scientific">Luteimonas composti</name>
    <dbReference type="NCBI Taxonomy" id="398257"/>
    <lineage>
        <taxon>Bacteria</taxon>
        <taxon>Pseudomonadati</taxon>
        <taxon>Pseudomonadota</taxon>
        <taxon>Gammaproteobacteria</taxon>
        <taxon>Lysobacterales</taxon>
        <taxon>Lysobacteraceae</taxon>
        <taxon>Luteimonas</taxon>
    </lineage>
</organism>
<proteinExistence type="predicted"/>
<accession>A0ABT6MSW2</accession>
<evidence type="ECO:0000313" key="4">
    <source>
        <dbReference type="Proteomes" id="UP001160550"/>
    </source>
</evidence>
<keyword evidence="4" id="KW-1185">Reference proteome</keyword>